<dbReference type="AlphaFoldDB" id="N1PQ34"/>
<organism evidence="1 2">
    <name type="scientific">Dothistroma septosporum (strain NZE10 / CBS 128990)</name>
    <name type="common">Red band needle blight fungus</name>
    <name type="synonym">Mycosphaerella pini</name>
    <dbReference type="NCBI Taxonomy" id="675120"/>
    <lineage>
        <taxon>Eukaryota</taxon>
        <taxon>Fungi</taxon>
        <taxon>Dikarya</taxon>
        <taxon>Ascomycota</taxon>
        <taxon>Pezizomycotina</taxon>
        <taxon>Dothideomycetes</taxon>
        <taxon>Dothideomycetidae</taxon>
        <taxon>Mycosphaerellales</taxon>
        <taxon>Mycosphaerellaceae</taxon>
        <taxon>Dothistroma</taxon>
    </lineage>
</organism>
<accession>N1PQ34</accession>
<protein>
    <submittedName>
        <fullName evidence="1">Uncharacterized protein</fullName>
    </submittedName>
</protein>
<evidence type="ECO:0000313" key="2">
    <source>
        <dbReference type="Proteomes" id="UP000016933"/>
    </source>
</evidence>
<evidence type="ECO:0000313" key="1">
    <source>
        <dbReference type="EMBL" id="EME44534.1"/>
    </source>
</evidence>
<dbReference type="Proteomes" id="UP000016933">
    <property type="component" value="Unassembled WGS sequence"/>
</dbReference>
<reference evidence="2" key="1">
    <citation type="journal article" date="2012" name="PLoS Genet.">
        <title>The genomes of the fungal plant pathogens Cladosporium fulvum and Dothistroma septosporum reveal adaptation to different hosts and lifestyles but also signatures of common ancestry.</title>
        <authorList>
            <person name="de Wit P.J.G.M."/>
            <person name="van der Burgt A."/>
            <person name="Oekmen B."/>
            <person name="Stergiopoulos I."/>
            <person name="Abd-Elsalam K.A."/>
            <person name="Aerts A.L."/>
            <person name="Bahkali A.H."/>
            <person name="Beenen H.G."/>
            <person name="Chettri P."/>
            <person name="Cox M.P."/>
            <person name="Datema E."/>
            <person name="de Vries R.P."/>
            <person name="Dhillon B."/>
            <person name="Ganley A.R."/>
            <person name="Griffiths S.A."/>
            <person name="Guo Y."/>
            <person name="Hamelin R.C."/>
            <person name="Henrissat B."/>
            <person name="Kabir M.S."/>
            <person name="Jashni M.K."/>
            <person name="Kema G."/>
            <person name="Klaubauf S."/>
            <person name="Lapidus A."/>
            <person name="Levasseur A."/>
            <person name="Lindquist E."/>
            <person name="Mehrabi R."/>
            <person name="Ohm R.A."/>
            <person name="Owen T.J."/>
            <person name="Salamov A."/>
            <person name="Schwelm A."/>
            <person name="Schijlen E."/>
            <person name="Sun H."/>
            <person name="van den Burg H.A."/>
            <person name="van Ham R.C.H.J."/>
            <person name="Zhang S."/>
            <person name="Goodwin S.B."/>
            <person name="Grigoriev I.V."/>
            <person name="Collemare J."/>
            <person name="Bradshaw R.E."/>
        </authorList>
    </citation>
    <scope>NUCLEOTIDE SEQUENCE [LARGE SCALE GENOMIC DNA]</scope>
    <source>
        <strain evidence="2">NZE10 / CBS 128990</strain>
    </source>
</reference>
<keyword evidence="2" id="KW-1185">Reference proteome</keyword>
<gene>
    <name evidence="1" type="ORF">DOTSEDRAFT_24558</name>
</gene>
<dbReference type="EMBL" id="KB446539">
    <property type="protein sequence ID" value="EME44534.1"/>
    <property type="molecule type" value="Genomic_DNA"/>
</dbReference>
<dbReference type="HOGENOM" id="CLU_1180192_0_0_1"/>
<reference evidence="1 2" key="2">
    <citation type="journal article" date="2012" name="PLoS Pathog.">
        <title>Diverse lifestyles and strategies of plant pathogenesis encoded in the genomes of eighteen Dothideomycetes fungi.</title>
        <authorList>
            <person name="Ohm R.A."/>
            <person name="Feau N."/>
            <person name="Henrissat B."/>
            <person name="Schoch C.L."/>
            <person name="Horwitz B.A."/>
            <person name="Barry K.W."/>
            <person name="Condon B.J."/>
            <person name="Copeland A.C."/>
            <person name="Dhillon B."/>
            <person name="Glaser F."/>
            <person name="Hesse C.N."/>
            <person name="Kosti I."/>
            <person name="LaButti K."/>
            <person name="Lindquist E.A."/>
            <person name="Lucas S."/>
            <person name="Salamov A.A."/>
            <person name="Bradshaw R.E."/>
            <person name="Ciuffetti L."/>
            <person name="Hamelin R.C."/>
            <person name="Kema G.H.J."/>
            <person name="Lawrence C."/>
            <person name="Scott J.A."/>
            <person name="Spatafora J.W."/>
            <person name="Turgeon B.G."/>
            <person name="de Wit P.J.G.M."/>
            <person name="Zhong S."/>
            <person name="Goodwin S.B."/>
            <person name="Grigoriev I.V."/>
        </authorList>
    </citation>
    <scope>NUCLEOTIDE SEQUENCE [LARGE SCALE GENOMIC DNA]</scope>
    <source>
        <strain evidence="2">NZE10 / CBS 128990</strain>
    </source>
</reference>
<name>N1PQ34_DOTSN</name>
<proteinExistence type="predicted"/>
<sequence length="235" mass="26061">MALIKLSIETPCQIAIELNTNDYSSSRLACRTTSRIGFETFAKNYFSVLLRLVEDPSALAKFVTSLEVHFPSSHKPKKDAQAYQEVRISQARPLLVAPLRNIIDGTPSLQNVDLQSRTCCPSSTGGWISVLEHLEAREASGLRALRLADLKDTEDEVVGTGTWEVGTRPEPQWLGLLGEPFMLDVARPPLEYMRTSTGIQYYQLGNQSSWVQGRDGIKAGLEIVVLGRPRESDTI</sequence>